<sequence>MTEHNTVAIVRSPAARSFFDPIAEGLAGAGCEVTEFETLDALIAEPEAASRCAVLVTPGALVVDARVLDALPRLRGLVSPFIGIEGFDVGAATRRGVLVANGSTWQNVESMAEATVLLMLAALYDLDDARDQLAAGWRRPGGMRSRMLKGRTVGVIGYGRIGQAVAARIAPWEVSLLVSTPRLKVPLPAGAEHVDLEALLSRSDIVLVLASLNAETRGLLGQAELDRMKQDAVLVVTSRGGIVDEAALAAMLRRRPEVRAALDVFATEPLAEDSPLRDLPSAILTPHGIGHTRESIASLAPAAIAAVLDLVAGRPPEIVCNPDVLDTWPAG</sequence>
<dbReference type="Pfam" id="PF00389">
    <property type="entry name" value="2-Hacid_dh"/>
    <property type="match status" value="1"/>
</dbReference>
<dbReference type="Proteomes" id="UP000031521">
    <property type="component" value="Chromosome"/>
</dbReference>
<gene>
    <name evidence="7" type="ORF">P73_2367</name>
</gene>
<evidence type="ECO:0000256" key="3">
    <source>
        <dbReference type="ARBA" id="ARBA00023027"/>
    </source>
</evidence>
<evidence type="ECO:0000256" key="2">
    <source>
        <dbReference type="ARBA" id="ARBA00023002"/>
    </source>
</evidence>
<dbReference type="HOGENOM" id="CLU_019796_1_3_5"/>
<protein>
    <submittedName>
        <fullName evidence="7">D-3-phosphoglycerate dehydrogenase,NAD-binding protein</fullName>
    </submittedName>
</protein>
<dbReference type="PANTHER" id="PTHR42789:SF1">
    <property type="entry name" value="D-ISOMER SPECIFIC 2-HYDROXYACID DEHYDROGENASE FAMILY PROTEIN (AFU_ORTHOLOGUE AFUA_6G10090)"/>
    <property type="match status" value="1"/>
</dbReference>
<accession>A0A0B5E3X2</accession>
<name>A0A0B5E3X2_9RHOB</name>
<dbReference type="KEGG" id="cid:P73_2367"/>
<dbReference type="STRING" id="1208324.P73_2367"/>
<dbReference type="EMBL" id="CP004393">
    <property type="protein sequence ID" value="AJE47082.1"/>
    <property type="molecule type" value="Genomic_DNA"/>
</dbReference>
<dbReference type="SUPFAM" id="SSF51735">
    <property type="entry name" value="NAD(P)-binding Rossmann-fold domains"/>
    <property type="match status" value="1"/>
</dbReference>
<evidence type="ECO:0000256" key="4">
    <source>
        <dbReference type="RuleBase" id="RU003719"/>
    </source>
</evidence>
<dbReference type="AlphaFoldDB" id="A0A0B5E3X2"/>
<dbReference type="SUPFAM" id="SSF52283">
    <property type="entry name" value="Formate/glycerate dehydrogenase catalytic domain-like"/>
    <property type="match status" value="1"/>
</dbReference>
<dbReference type="InterPro" id="IPR006140">
    <property type="entry name" value="D-isomer_DH_NAD-bd"/>
</dbReference>
<keyword evidence="2 4" id="KW-0560">Oxidoreductase</keyword>
<feature type="domain" description="D-isomer specific 2-hydroxyacid dehydrogenase catalytic" evidence="5">
    <location>
        <begin position="35"/>
        <end position="317"/>
    </location>
</feature>
<organism evidence="7 8">
    <name type="scientific">Celeribacter indicus</name>
    <dbReference type="NCBI Taxonomy" id="1208324"/>
    <lineage>
        <taxon>Bacteria</taxon>
        <taxon>Pseudomonadati</taxon>
        <taxon>Pseudomonadota</taxon>
        <taxon>Alphaproteobacteria</taxon>
        <taxon>Rhodobacterales</taxon>
        <taxon>Roseobacteraceae</taxon>
        <taxon>Celeribacter</taxon>
    </lineage>
</organism>
<proteinExistence type="inferred from homology"/>
<dbReference type="InterPro" id="IPR036291">
    <property type="entry name" value="NAD(P)-bd_dom_sf"/>
</dbReference>
<dbReference type="PANTHER" id="PTHR42789">
    <property type="entry name" value="D-ISOMER SPECIFIC 2-HYDROXYACID DEHYDROGENASE FAMILY PROTEIN (AFU_ORTHOLOGUE AFUA_6G10090)"/>
    <property type="match status" value="1"/>
</dbReference>
<evidence type="ECO:0000313" key="7">
    <source>
        <dbReference type="EMBL" id="AJE47082.1"/>
    </source>
</evidence>
<evidence type="ECO:0000313" key="8">
    <source>
        <dbReference type="Proteomes" id="UP000031521"/>
    </source>
</evidence>
<comment type="similarity">
    <text evidence="1 4">Belongs to the D-isomer specific 2-hydroxyacid dehydrogenase family.</text>
</comment>
<dbReference type="Gene3D" id="3.40.50.720">
    <property type="entry name" value="NAD(P)-binding Rossmann-like Domain"/>
    <property type="match status" value="2"/>
</dbReference>
<dbReference type="Pfam" id="PF02826">
    <property type="entry name" value="2-Hacid_dh_C"/>
    <property type="match status" value="1"/>
</dbReference>
<dbReference type="InterPro" id="IPR006139">
    <property type="entry name" value="D-isomer_2_OHA_DH_cat_dom"/>
</dbReference>
<keyword evidence="8" id="KW-1185">Reference proteome</keyword>
<evidence type="ECO:0000259" key="6">
    <source>
        <dbReference type="Pfam" id="PF02826"/>
    </source>
</evidence>
<dbReference type="GO" id="GO:0051287">
    <property type="term" value="F:NAD binding"/>
    <property type="evidence" value="ECO:0007669"/>
    <property type="project" value="InterPro"/>
</dbReference>
<dbReference type="RefSeq" id="WP_052453222.1">
    <property type="nucleotide sequence ID" value="NZ_CP004393.1"/>
</dbReference>
<keyword evidence="3" id="KW-0520">NAD</keyword>
<dbReference type="OrthoDB" id="9793626at2"/>
<reference evidence="7 8" key="1">
    <citation type="journal article" date="2014" name="Int. J. Syst. Evol. Microbiol.">
        <title>Celeribacter indicus sp. nov., a polycyclic aromatic hydrocarbon-degrading bacterium from deep-sea sediment and reclassification of Huaishuia halophila as Celeribacter halophilus comb. nov.</title>
        <authorList>
            <person name="Lai Q."/>
            <person name="Cao J."/>
            <person name="Yuan J."/>
            <person name="Li F."/>
            <person name="Shao Z."/>
        </authorList>
    </citation>
    <scope>NUCLEOTIDE SEQUENCE [LARGE SCALE GENOMIC DNA]</scope>
    <source>
        <strain evidence="7">P73</strain>
    </source>
</reference>
<evidence type="ECO:0000259" key="5">
    <source>
        <dbReference type="Pfam" id="PF00389"/>
    </source>
</evidence>
<dbReference type="GO" id="GO:0016616">
    <property type="term" value="F:oxidoreductase activity, acting on the CH-OH group of donors, NAD or NADP as acceptor"/>
    <property type="evidence" value="ECO:0007669"/>
    <property type="project" value="InterPro"/>
</dbReference>
<evidence type="ECO:0000256" key="1">
    <source>
        <dbReference type="ARBA" id="ARBA00005854"/>
    </source>
</evidence>
<dbReference type="InterPro" id="IPR050857">
    <property type="entry name" value="D-2-hydroxyacid_DH"/>
</dbReference>
<feature type="domain" description="D-isomer specific 2-hydroxyacid dehydrogenase NAD-binding" evidence="6">
    <location>
        <begin position="117"/>
        <end position="287"/>
    </location>
</feature>